<sequence>MDGPPPPRPRTGRNLLVGALLIVLSLACALASYVVLTGWLPSDRALYREYRAAGKCPARQAVPKAEDCLREMTFTVEDTSLNVKKLTATLRGPEPFPRTLVRFGDAGLLAA</sequence>
<organism evidence="1 2">
    <name type="scientific">Streptomyces similanensis</name>
    <dbReference type="NCBI Taxonomy" id="1274988"/>
    <lineage>
        <taxon>Bacteria</taxon>
        <taxon>Bacillati</taxon>
        <taxon>Actinomycetota</taxon>
        <taxon>Actinomycetes</taxon>
        <taxon>Kitasatosporales</taxon>
        <taxon>Streptomycetaceae</taxon>
        <taxon>Streptomyces</taxon>
    </lineage>
</organism>
<dbReference type="EMBL" id="BAABKC010000027">
    <property type="protein sequence ID" value="GAA5051311.1"/>
    <property type="molecule type" value="Genomic_DNA"/>
</dbReference>
<protein>
    <submittedName>
        <fullName evidence="1">Uncharacterized protein</fullName>
    </submittedName>
</protein>
<keyword evidence="2" id="KW-1185">Reference proteome</keyword>
<gene>
    <name evidence="1" type="ORF">GCM10023336_19910</name>
</gene>
<reference evidence="2" key="1">
    <citation type="journal article" date="2019" name="Int. J. Syst. Evol. Microbiol.">
        <title>The Global Catalogue of Microorganisms (GCM) 10K type strain sequencing project: providing services to taxonomists for standard genome sequencing and annotation.</title>
        <authorList>
            <consortium name="The Broad Institute Genomics Platform"/>
            <consortium name="The Broad Institute Genome Sequencing Center for Infectious Disease"/>
            <person name="Wu L."/>
            <person name="Ma J."/>
        </authorList>
    </citation>
    <scope>NUCLEOTIDE SEQUENCE [LARGE SCALE GENOMIC DNA]</scope>
    <source>
        <strain evidence="2">JCM 18410</strain>
    </source>
</reference>
<proteinExistence type="predicted"/>
<evidence type="ECO:0000313" key="2">
    <source>
        <dbReference type="Proteomes" id="UP001500124"/>
    </source>
</evidence>
<dbReference type="Proteomes" id="UP001500124">
    <property type="component" value="Unassembled WGS sequence"/>
</dbReference>
<comment type="caution">
    <text evidence="1">The sequence shown here is derived from an EMBL/GenBank/DDBJ whole genome shotgun (WGS) entry which is preliminary data.</text>
</comment>
<name>A0ABP9K4R3_9ACTN</name>
<accession>A0ABP9K4R3</accession>
<evidence type="ECO:0000313" key="1">
    <source>
        <dbReference type="EMBL" id="GAA5051311.1"/>
    </source>
</evidence>